<evidence type="ECO:0000259" key="4">
    <source>
        <dbReference type="PROSITE" id="PS51084"/>
    </source>
</evidence>
<dbReference type="Pfam" id="PF11969">
    <property type="entry name" value="DcpS_C"/>
    <property type="match status" value="1"/>
</dbReference>
<dbReference type="STRING" id="1434072.SAMN05216210_0145"/>
<dbReference type="Gene3D" id="3.30.428.10">
    <property type="entry name" value="HIT-like"/>
    <property type="match status" value="1"/>
</dbReference>
<dbReference type="Proteomes" id="UP000243924">
    <property type="component" value="Chromosome I"/>
</dbReference>
<accession>A0A1H2DZH2</accession>
<keyword evidence="6" id="KW-1185">Reference proteome</keyword>
<organism evidence="5 6">
    <name type="scientific">Halopseudomonas salegens</name>
    <dbReference type="NCBI Taxonomy" id="1434072"/>
    <lineage>
        <taxon>Bacteria</taxon>
        <taxon>Pseudomonadati</taxon>
        <taxon>Pseudomonadota</taxon>
        <taxon>Gammaproteobacteria</taxon>
        <taxon>Pseudomonadales</taxon>
        <taxon>Pseudomonadaceae</taxon>
        <taxon>Halopseudomonas</taxon>
    </lineage>
</organism>
<feature type="short sequence motif" description="Histidine triad motif" evidence="2 3">
    <location>
        <begin position="96"/>
        <end position="100"/>
    </location>
</feature>
<dbReference type="InterPro" id="IPR036265">
    <property type="entry name" value="HIT-like_sf"/>
</dbReference>
<dbReference type="PRINTS" id="PR00332">
    <property type="entry name" value="HISTRIAD"/>
</dbReference>
<proteinExistence type="predicted"/>
<evidence type="ECO:0000256" key="3">
    <source>
        <dbReference type="PROSITE-ProRule" id="PRU00464"/>
    </source>
</evidence>
<dbReference type="PROSITE" id="PS51084">
    <property type="entry name" value="HIT_2"/>
    <property type="match status" value="1"/>
</dbReference>
<protein>
    <submittedName>
        <fullName evidence="5">Histidine triad (HIT) family protein</fullName>
    </submittedName>
</protein>
<gene>
    <name evidence="5" type="ORF">SAMN05216210_0145</name>
</gene>
<evidence type="ECO:0000256" key="2">
    <source>
        <dbReference type="PIRSR" id="PIRSR601310-3"/>
    </source>
</evidence>
<sequence>MDCLFCKVVEGQIPAKKIYEDDQVLAFHDINPQAPVHFLVIPKRHIATLNDLTADDSALVGHMVYTGQRLANELGCTEGFRTVFNCNEQGGQTVYHIHLHVLGQRQLVWPPG</sequence>
<dbReference type="InterPro" id="IPR011146">
    <property type="entry name" value="HIT-like"/>
</dbReference>
<evidence type="ECO:0000313" key="6">
    <source>
        <dbReference type="Proteomes" id="UP000243924"/>
    </source>
</evidence>
<evidence type="ECO:0000313" key="5">
    <source>
        <dbReference type="EMBL" id="SDT88272.1"/>
    </source>
</evidence>
<dbReference type="AlphaFoldDB" id="A0A1H2DZH2"/>
<dbReference type="SUPFAM" id="SSF54197">
    <property type="entry name" value="HIT-like"/>
    <property type="match status" value="1"/>
</dbReference>
<dbReference type="CDD" id="cd01276">
    <property type="entry name" value="PKCI_related"/>
    <property type="match status" value="1"/>
</dbReference>
<evidence type="ECO:0000256" key="1">
    <source>
        <dbReference type="PIRSR" id="PIRSR601310-1"/>
    </source>
</evidence>
<dbReference type="InterPro" id="IPR001310">
    <property type="entry name" value="Histidine_triad_HIT"/>
</dbReference>
<dbReference type="OrthoDB" id="9784774at2"/>
<name>A0A1H2DZH2_9GAMM</name>
<dbReference type="GO" id="GO:0003824">
    <property type="term" value="F:catalytic activity"/>
    <property type="evidence" value="ECO:0007669"/>
    <property type="project" value="InterPro"/>
</dbReference>
<reference evidence="6" key="1">
    <citation type="submission" date="2016-10" db="EMBL/GenBank/DDBJ databases">
        <authorList>
            <person name="Varghese N."/>
            <person name="Submissions S."/>
        </authorList>
    </citation>
    <scope>NUCLEOTIDE SEQUENCE [LARGE SCALE GENOMIC DNA]</scope>
    <source>
        <strain evidence="6">CECT 8338</strain>
    </source>
</reference>
<dbReference type="PROSITE" id="PS00892">
    <property type="entry name" value="HIT_1"/>
    <property type="match status" value="1"/>
</dbReference>
<dbReference type="InterPro" id="IPR019808">
    <property type="entry name" value="Histidine_triad_CS"/>
</dbReference>
<feature type="active site" description="Tele-AMP-histidine intermediate" evidence="1">
    <location>
        <position position="98"/>
    </location>
</feature>
<dbReference type="PANTHER" id="PTHR23089">
    <property type="entry name" value="HISTIDINE TRIAD HIT PROTEIN"/>
    <property type="match status" value="1"/>
</dbReference>
<feature type="domain" description="HIT" evidence="4">
    <location>
        <begin position="4"/>
        <end position="112"/>
    </location>
</feature>
<dbReference type="EMBL" id="LT629787">
    <property type="protein sequence ID" value="SDT88272.1"/>
    <property type="molecule type" value="Genomic_DNA"/>
</dbReference>
<dbReference type="RefSeq" id="WP_092383180.1">
    <property type="nucleotide sequence ID" value="NZ_LT629787.1"/>
</dbReference>